<dbReference type="AlphaFoldDB" id="A0A0H5QZ57"/>
<reference evidence="1" key="1">
    <citation type="submission" date="2015-04" db="EMBL/GenBank/DDBJ databases">
        <title>The genome sequence of the plant pathogenic Rhizarian Plasmodiophora brassicae reveals insights in its biotrophic life cycle and the origin of chitin synthesis.</title>
        <authorList>
            <person name="Schwelm A."/>
            <person name="Fogelqvist J."/>
            <person name="Knaust A."/>
            <person name="Julke S."/>
            <person name="Lilja T."/>
            <person name="Dhandapani V."/>
            <person name="Bonilla-Rosso G."/>
            <person name="Karlsson M."/>
            <person name="Shevchenko A."/>
            <person name="Choi S.R."/>
            <person name="Kim H.G."/>
            <person name="Park J.Y."/>
            <person name="Lim Y.P."/>
            <person name="Ludwig-Muller J."/>
            <person name="Dixelius C."/>
        </authorList>
    </citation>
    <scope>NUCLEOTIDE SEQUENCE</scope>
    <source>
        <tissue evidence="1">Potato root galls</tissue>
    </source>
</reference>
<name>A0A0H5QZ57_9EUKA</name>
<protein>
    <submittedName>
        <fullName evidence="1">Uncharacterized protein</fullName>
    </submittedName>
</protein>
<dbReference type="EMBL" id="HACM01006772">
    <property type="protein sequence ID" value="CRZ07214.1"/>
    <property type="molecule type" value="Transcribed_RNA"/>
</dbReference>
<sequence>MWESELFAVNSETLVDRQCNQVQIFGRYCGCRDSDNIRGNHRGKGVTRSNNPSRDQVHWIEEELIVRCRWALALEGLISAIMWREVHFIKGLCSTYDEYPK</sequence>
<evidence type="ECO:0000313" key="1">
    <source>
        <dbReference type="EMBL" id="CRZ07215.1"/>
    </source>
</evidence>
<dbReference type="EMBL" id="HACM01006773">
    <property type="protein sequence ID" value="CRZ07215.1"/>
    <property type="molecule type" value="Transcribed_RNA"/>
</dbReference>
<organism evidence="1">
    <name type="scientific">Spongospora subterranea</name>
    <dbReference type="NCBI Taxonomy" id="70186"/>
    <lineage>
        <taxon>Eukaryota</taxon>
        <taxon>Sar</taxon>
        <taxon>Rhizaria</taxon>
        <taxon>Endomyxa</taxon>
        <taxon>Phytomyxea</taxon>
        <taxon>Plasmodiophorida</taxon>
        <taxon>Plasmodiophoridae</taxon>
        <taxon>Spongospora</taxon>
    </lineage>
</organism>
<accession>A0A0H5QZ57</accession>
<proteinExistence type="predicted"/>